<evidence type="ECO:0000256" key="4">
    <source>
        <dbReference type="ARBA" id="ARBA00022801"/>
    </source>
</evidence>
<dbReference type="GO" id="GO:0004190">
    <property type="term" value="F:aspartic-type endopeptidase activity"/>
    <property type="evidence" value="ECO:0007669"/>
    <property type="project" value="UniProtKB-KW"/>
</dbReference>
<dbReference type="SUPFAM" id="SSF53163">
    <property type="entry name" value="HybD-like"/>
    <property type="match status" value="1"/>
</dbReference>
<evidence type="ECO:0000313" key="5">
    <source>
        <dbReference type="EMBL" id="PIU41496.1"/>
    </source>
</evidence>
<comment type="similarity">
    <text evidence="1">Belongs to the peptidase A31 family.</text>
</comment>
<accession>A0A2J0L2M2</accession>
<dbReference type="InterPro" id="IPR023430">
    <property type="entry name" value="Pept_HybD-like_dom_sf"/>
</dbReference>
<dbReference type="PANTHER" id="PTHR30302">
    <property type="entry name" value="HYDROGENASE 1 MATURATION PROTEASE"/>
    <property type="match status" value="1"/>
</dbReference>
<protein>
    <recommendedName>
        <fullName evidence="7">Hydrogenase maturation peptidase HycI</fullName>
    </recommendedName>
</protein>
<dbReference type="EMBL" id="PEWV01000053">
    <property type="protein sequence ID" value="PIU41496.1"/>
    <property type="molecule type" value="Genomic_DNA"/>
</dbReference>
<reference evidence="5 6" key="1">
    <citation type="submission" date="2017-09" db="EMBL/GenBank/DDBJ databases">
        <title>Depth-based differentiation of microbial function through sediment-hosted aquifers and enrichment of novel symbionts in the deep terrestrial subsurface.</title>
        <authorList>
            <person name="Probst A.J."/>
            <person name="Ladd B."/>
            <person name="Jarett J.K."/>
            <person name="Geller-Mcgrath D.E."/>
            <person name="Sieber C.M."/>
            <person name="Emerson J.B."/>
            <person name="Anantharaman K."/>
            <person name="Thomas B.C."/>
            <person name="Malmstrom R."/>
            <person name="Stieglmeier M."/>
            <person name="Klingl A."/>
            <person name="Woyke T."/>
            <person name="Ryan C.M."/>
            <person name="Banfield J.F."/>
        </authorList>
    </citation>
    <scope>NUCLEOTIDE SEQUENCE [LARGE SCALE GENOMIC DNA]</scope>
    <source>
        <strain evidence="5">CG07_land_8_20_14_0_80_42_15</strain>
    </source>
</reference>
<dbReference type="AlphaFoldDB" id="A0A2J0L2M2"/>
<evidence type="ECO:0000256" key="3">
    <source>
        <dbReference type="ARBA" id="ARBA00022750"/>
    </source>
</evidence>
<dbReference type="InterPro" id="IPR000671">
    <property type="entry name" value="Peptidase_A31"/>
</dbReference>
<dbReference type="Gene3D" id="3.40.50.1450">
    <property type="entry name" value="HybD-like"/>
    <property type="match status" value="1"/>
</dbReference>
<evidence type="ECO:0008006" key="7">
    <source>
        <dbReference type="Google" id="ProtNLM"/>
    </source>
</evidence>
<keyword evidence="3" id="KW-0064">Aspartyl protease</keyword>
<dbReference type="GO" id="GO:0016485">
    <property type="term" value="P:protein processing"/>
    <property type="evidence" value="ECO:0007669"/>
    <property type="project" value="TreeGrafter"/>
</dbReference>
<evidence type="ECO:0000256" key="2">
    <source>
        <dbReference type="ARBA" id="ARBA00022670"/>
    </source>
</evidence>
<comment type="caution">
    <text evidence="5">The sequence shown here is derived from an EMBL/GenBank/DDBJ whole genome shotgun (WGS) entry which is preliminary data.</text>
</comment>
<keyword evidence="4" id="KW-0378">Hydrolase</keyword>
<name>A0A2J0L2M2_9BACT</name>
<dbReference type="Pfam" id="PF01750">
    <property type="entry name" value="HycI"/>
    <property type="match status" value="1"/>
</dbReference>
<organism evidence="5 6">
    <name type="scientific">Candidatus Aquitaenariimonas noxiae</name>
    <dbReference type="NCBI Taxonomy" id="1974741"/>
    <lineage>
        <taxon>Bacteria</taxon>
        <taxon>Pseudomonadati</taxon>
        <taxon>Candidatus Omnitrophota</taxon>
        <taxon>Candidatus Aquitaenariimonas</taxon>
    </lineage>
</organism>
<gene>
    <name evidence="5" type="ORF">COS99_05160</name>
</gene>
<dbReference type="Proteomes" id="UP000230052">
    <property type="component" value="Unassembled WGS sequence"/>
</dbReference>
<evidence type="ECO:0000313" key="6">
    <source>
        <dbReference type="Proteomes" id="UP000230052"/>
    </source>
</evidence>
<sequence length="168" mass="18140">MPNLTTLLQNRLENAKKIAVLAIGSELRGDDYAGIAVAKALEKKLKKKRTRPQIKTFIGSTAPENLTGEVKKFKPSHLLIIDAAETGEKSGTVILLKPEDINELAMFSTHKIPINVLVRYLSGSLKCKTIIIGIQPASIKFGKTSSRVVMKSAEGVAQAIYLASAGIK</sequence>
<evidence type="ECO:0000256" key="1">
    <source>
        <dbReference type="ARBA" id="ARBA00006814"/>
    </source>
</evidence>
<dbReference type="PRINTS" id="PR00446">
    <property type="entry name" value="HYDRGNUPTAKE"/>
</dbReference>
<dbReference type="PANTHER" id="PTHR30302:SF1">
    <property type="entry name" value="HYDROGENASE 2 MATURATION PROTEASE"/>
    <property type="match status" value="1"/>
</dbReference>
<proteinExistence type="inferred from homology"/>
<keyword evidence="2" id="KW-0645">Protease</keyword>
<dbReference type="GO" id="GO:0008047">
    <property type="term" value="F:enzyme activator activity"/>
    <property type="evidence" value="ECO:0007669"/>
    <property type="project" value="InterPro"/>
</dbReference>
<dbReference type="NCBIfam" id="TIGR00072">
    <property type="entry name" value="hydrog_prot"/>
    <property type="match status" value="1"/>
</dbReference>